<evidence type="ECO:0000313" key="1">
    <source>
        <dbReference type="EMBL" id="KRY23029.1"/>
    </source>
</evidence>
<comment type="caution">
    <text evidence="1">The sequence shown here is derived from an EMBL/GenBank/DDBJ whole genome shotgun (WGS) entry which is preliminary data.</text>
</comment>
<dbReference type="Proteomes" id="UP000054783">
    <property type="component" value="Unassembled WGS sequence"/>
</dbReference>
<accession>A0A0V1ADZ4</accession>
<proteinExistence type="predicted"/>
<name>A0A0V1ADZ4_9BILA</name>
<organism evidence="1 2">
    <name type="scientific">Trichinella patagoniensis</name>
    <dbReference type="NCBI Taxonomy" id="990121"/>
    <lineage>
        <taxon>Eukaryota</taxon>
        <taxon>Metazoa</taxon>
        <taxon>Ecdysozoa</taxon>
        <taxon>Nematoda</taxon>
        <taxon>Enoplea</taxon>
        <taxon>Dorylaimia</taxon>
        <taxon>Trichinellida</taxon>
        <taxon>Trichinellidae</taxon>
        <taxon>Trichinella</taxon>
    </lineage>
</organism>
<protein>
    <submittedName>
        <fullName evidence="1">Uncharacterized protein</fullName>
    </submittedName>
</protein>
<sequence length="74" mass="7932">MDEVPTGSNRISGRTGLVTSYYEYSAITSSSSSPCGSGIECFVVVLTAYGARQSRRSKIRGCQLKQAHLRVLGS</sequence>
<dbReference type="OrthoDB" id="10320530at2759"/>
<dbReference type="EMBL" id="JYDQ01000005">
    <property type="protein sequence ID" value="KRY23029.1"/>
    <property type="molecule type" value="Genomic_DNA"/>
</dbReference>
<reference evidence="1 2" key="1">
    <citation type="submission" date="2015-01" db="EMBL/GenBank/DDBJ databases">
        <title>Evolution of Trichinella species and genotypes.</title>
        <authorList>
            <person name="Korhonen P.K."/>
            <person name="Edoardo P."/>
            <person name="Giuseppe L.R."/>
            <person name="Gasser R.B."/>
        </authorList>
    </citation>
    <scope>NUCLEOTIDE SEQUENCE [LARGE SCALE GENOMIC DNA]</scope>
    <source>
        <strain evidence="1">ISS2496</strain>
    </source>
</reference>
<evidence type="ECO:0000313" key="2">
    <source>
        <dbReference type="Proteomes" id="UP000054783"/>
    </source>
</evidence>
<dbReference type="AlphaFoldDB" id="A0A0V1ADZ4"/>
<gene>
    <name evidence="1" type="ORF">T12_777</name>
</gene>
<keyword evidence="2" id="KW-1185">Reference proteome</keyword>